<feature type="transmembrane region" description="Helical" evidence="6">
    <location>
        <begin position="95"/>
        <end position="119"/>
    </location>
</feature>
<dbReference type="PANTHER" id="PTHR11814">
    <property type="entry name" value="SULFATE TRANSPORTER"/>
    <property type="match status" value="1"/>
</dbReference>
<dbReference type="PROSITE" id="PS50801">
    <property type="entry name" value="STAS"/>
    <property type="match status" value="2"/>
</dbReference>
<feature type="domain" description="STAS" evidence="7">
    <location>
        <begin position="147"/>
        <end position="270"/>
    </location>
</feature>
<evidence type="ECO:0000313" key="9">
    <source>
        <dbReference type="Proteomes" id="UP000585474"/>
    </source>
</evidence>
<evidence type="ECO:0000256" key="4">
    <source>
        <dbReference type="ARBA" id="ARBA00022989"/>
    </source>
</evidence>
<accession>A0A7J0H9M6</accession>
<keyword evidence="9" id="KW-1185">Reference proteome</keyword>
<reference evidence="8 9" key="1">
    <citation type="submission" date="2019-07" db="EMBL/GenBank/DDBJ databases">
        <title>De Novo Assembly of kiwifruit Actinidia rufa.</title>
        <authorList>
            <person name="Sugita-Konishi S."/>
            <person name="Sato K."/>
            <person name="Mori E."/>
            <person name="Abe Y."/>
            <person name="Kisaki G."/>
            <person name="Hamano K."/>
            <person name="Suezawa K."/>
            <person name="Otani M."/>
            <person name="Fukuda T."/>
            <person name="Manabe T."/>
            <person name="Gomi K."/>
            <person name="Tabuchi M."/>
            <person name="Akimitsu K."/>
            <person name="Kataoka I."/>
        </authorList>
    </citation>
    <scope>NUCLEOTIDE SEQUENCE [LARGE SCALE GENOMIC DNA]</scope>
    <source>
        <strain evidence="9">cv. Fuchu</strain>
    </source>
</reference>
<dbReference type="FunFam" id="3.30.750.24:FF:000002">
    <property type="entry name" value="Sulfate transporter 31"/>
    <property type="match status" value="1"/>
</dbReference>
<sequence length="411" mass="45391">MATKEMIAFGTMNIVGSWPFSRSAVNFNAGCKTAVSNIVMAMAVMITLLFLTPLFHYTPLVVLSSIIIAAMLGLIDYNAAIHLWHVDKFDFVVCMGAYIGVVFGSVEIGLVIAVGLSLLRVLLFVARPRTLVLGNIPNSMIYRSVDQYPDTNNVPGVLILEIDAPIYFANASYLRERISRWIDEEEDKLKPSGETGLQYVILDMGAVGNIDTSGISMLEEVKKITDRRGLKLVLANPGGEVMKKLNKSNLIDMIGQEWIYLTVGEAVAACNFMLHSCKPNSVTAESQTWSDNVGLSLLRVLLFVARPRTLVLGNIPNSMIYRSVDQYPDTNNVPGVLILEIDAPIYFANASYLRERISRWIDEEEDKLKPSGETGLQYVILDMGAVGNIDTSGISMLEEVKKITDRRGLKV</sequence>
<proteinExistence type="predicted"/>
<dbReference type="GO" id="GO:0055085">
    <property type="term" value="P:transmembrane transport"/>
    <property type="evidence" value="ECO:0007669"/>
    <property type="project" value="InterPro"/>
</dbReference>
<keyword evidence="4 6" id="KW-1133">Transmembrane helix</keyword>
<evidence type="ECO:0000256" key="6">
    <source>
        <dbReference type="SAM" id="Phobius"/>
    </source>
</evidence>
<dbReference type="GO" id="GO:0016020">
    <property type="term" value="C:membrane"/>
    <property type="evidence" value="ECO:0007669"/>
    <property type="project" value="UniProtKB-SubCell"/>
</dbReference>
<dbReference type="OrthoDB" id="288203at2759"/>
<dbReference type="SUPFAM" id="SSF52091">
    <property type="entry name" value="SpoIIaa-like"/>
    <property type="match status" value="2"/>
</dbReference>
<keyword evidence="5 6" id="KW-0472">Membrane</keyword>
<keyword evidence="3 6" id="KW-0812">Transmembrane</keyword>
<dbReference type="CDD" id="cd07042">
    <property type="entry name" value="STAS_SulP_like_sulfate_transporter"/>
    <property type="match status" value="2"/>
</dbReference>
<dbReference type="InterPro" id="IPR001902">
    <property type="entry name" value="SLC26A/SulP_fam"/>
</dbReference>
<dbReference type="Pfam" id="PF01740">
    <property type="entry name" value="STAS"/>
    <property type="match status" value="2"/>
</dbReference>
<dbReference type="InterPro" id="IPR002645">
    <property type="entry name" value="STAS_dom"/>
</dbReference>
<protein>
    <submittedName>
        <fullName evidence="8">Sulfate transporter 32</fullName>
    </submittedName>
</protein>
<evidence type="ECO:0000256" key="3">
    <source>
        <dbReference type="ARBA" id="ARBA00022692"/>
    </source>
</evidence>
<name>A0A7J0H9M6_9ERIC</name>
<evidence type="ECO:0000256" key="2">
    <source>
        <dbReference type="ARBA" id="ARBA00022448"/>
    </source>
</evidence>
<dbReference type="InterPro" id="IPR011547">
    <property type="entry name" value="SLC26A/SulP_dom"/>
</dbReference>
<evidence type="ECO:0000259" key="7">
    <source>
        <dbReference type="PROSITE" id="PS50801"/>
    </source>
</evidence>
<dbReference type="Gene3D" id="3.30.750.24">
    <property type="entry name" value="STAS domain"/>
    <property type="match status" value="2"/>
</dbReference>
<feature type="transmembrane region" description="Helical" evidence="6">
    <location>
        <begin position="34"/>
        <end position="51"/>
    </location>
</feature>
<feature type="transmembrane region" description="Helical" evidence="6">
    <location>
        <begin position="58"/>
        <end position="75"/>
    </location>
</feature>
<dbReference type="EMBL" id="BJWL01000028">
    <property type="protein sequence ID" value="GFZ19718.1"/>
    <property type="molecule type" value="Genomic_DNA"/>
</dbReference>
<comment type="subcellular location">
    <subcellularLocation>
        <location evidence="1">Membrane</location>
        <topology evidence="1">Multi-pass membrane protein</topology>
    </subcellularLocation>
</comment>
<evidence type="ECO:0000313" key="8">
    <source>
        <dbReference type="EMBL" id="GFZ19718.1"/>
    </source>
</evidence>
<dbReference type="InterPro" id="IPR036513">
    <property type="entry name" value="STAS_dom_sf"/>
</dbReference>
<evidence type="ECO:0000256" key="1">
    <source>
        <dbReference type="ARBA" id="ARBA00004141"/>
    </source>
</evidence>
<dbReference type="AlphaFoldDB" id="A0A7J0H9M6"/>
<comment type="caution">
    <text evidence="8">The sequence shown here is derived from an EMBL/GenBank/DDBJ whole genome shotgun (WGS) entry which is preliminary data.</text>
</comment>
<dbReference type="Pfam" id="PF00916">
    <property type="entry name" value="Sulfate_transp"/>
    <property type="match status" value="1"/>
</dbReference>
<keyword evidence="2" id="KW-0813">Transport</keyword>
<dbReference type="Proteomes" id="UP000585474">
    <property type="component" value="Unassembled WGS sequence"/>
</dbReference>
<evidence type="ECO:0000256" key="5">
    <source>
        <dbReference type="ARBA" id="ARBA00023136"/>
    </source>
</evidence>
<feature type="domain" description="STAS" evidence="7">
    <location>
        <begin position="326"/>
        <end position="411"/>
    </location>
</feature>
<gene>
    <name evidence="8" type="ORF">Acr_28g0004230</name>
</gene>
<organism evidence="8 9">
    <name type="scientific">Actinidia rufa</name>
    <dbReference type="NCBI Taxonomy" id="165716"/>
    <lineage>
        <taxon>Eukaryota</taxon>
        <taxon>Viridiplantae</taxon>
        <taxon>Streptophyta</taxon>
        <taxon>Embryophyta</taxon>
        <taxon>Tracheophyta</taxon>
        <taxon>Spermatophyta</taxon>
        <taxon>Magnoliopsida</taxon>
        <taxon>eudicotyledons</taxon>
        <taxon>Gunneridae</taxon>
        <taxon>Pentapetalae</taxon>
        <taxon>asterids</taxon>
        <taxon>Ericales</taxon>
        <taxon>Actinidiaceae</taxon>
        <taxon>Actinidia</taxon>
    </lineage>
</organism>